<dbReference type="Gene3D" id="3.10.450.50">
    <property type="match status" value="1"/>
</dbReference>
<dbReference type="CDD" id="cd00590">
    <property type="entry name" value="RRM_SF"/>
    <property type="match status" value="1"/>
</dbReference>
<dbReference type="SUPFAM" id="SSF54427">
    <property type="entry name" value="NTF2-like"/>
    <property type="match status" value="1"/>
</dbReference>
<proteinExistence type="predicted"/>
<dbReference type="InterPro" id="IPR032710">
    <property type="entry name" value="NTF2-like_dom_sf"/>
</dbReference>
<dbReference type="InterPro" id="IPR018222">
    <property type="entry name" value="Nuclear_transport_factor_2_euk"/>
</dbReference>
<dbReference type="GO" id="GO:1990904">
    <property type="term" value="C:ribonucleoprotein complex"/>
    <property type="evidence" value="ECO:0007669"/>
    <property type="project" value="TreeGrafter"/>
</dbReference>
<dbReference type="Gene3D" id="3.30.70.330">
    <property type="match status" value="1"/>
</dbReference>
<organism evidence="6">
    <name type="scientific">Picocystis salinarum</name>
    <dbReference type="NCBI Taxonomy" id="88271"/>
    <lineage>
        <taxon>Eukaryota</taxon>
        <taxon>Viridiplantae</taxon>
        <taxon>Chlorophyta</taxon>
        <taxon>Picocystophyceae</taxon>
        <taxon>Picocystales</taxon>
        <taxon>Picocystaceae</taxon>
        <taxon>Picocystis</taxon>
    </lineage>
</organism>
<protein>
    <recommendedName>
        <fullName evidence="7">NTF2 domain-containing protein</fullName>
    </recommendedName>
</protein>
<gene>
    <name evidence="6" type="ORF">PSAL00342_LOCUS6277</name>
</gene>
<evidence type="ECO:0000259" key="4">
    <source>
        <dbReference type="PROSITE" id="PS50102"/>
    </source>
</evidence>
<dbReference type="Pfam" id="PF02136">
    <property type="entry name" value="NTF2"/>
    <property type="match status" value="1"/>
</dbReference>
<evidence type="ECO:0008006" key="7">
    <source>
        <dbReference type="Google" id="ProtNLM"/>
    </source>
</evidence>
<dbReference type="InterPro" id="IPR012677">
    <property type="entry name" value="Nucleotide-bd_a/b_plait_sf"/>
</dbReference>
<feature type="compositionally biased region" description="Low complexity" evidence="3">
    <location>
        <begin position="406"/>
        <end position="419"/>
    </location>
</feature>
<name>A0A7S3UGV4_9CHLO</name>
<dbReference type="GO" id="GO:0003729">
    <property type="term" value="F:mRNA binding"/>
    <property type="evidence" value="ECO:0007669"/>
    <property type="project" value="TreeGrafter"/>
</dbReference>
<dbReference type="InterPro" id="IPR000504">
    <property type="entry name" value="RRM_dom"/>
</dbReference>
<dbReference type="InterPro" id="IPR039539">
    <property type="entry name" value="Ras_GTPase_bind_prot"/>
</dbReference>
<evidence type="ECO:0000256" key="2">
    <source>
        <dbReference type="PROSITE-ProRule" id="PRU00176"/>
    </source>
</evidence>
<dbReference type="PROSITE" id="PS50177">
    <property type="entry name" value="NTF2_DOMAIN"/>
    <property type="match status" value="1"/>
</dbReference>
<feature type="compositionally biased region" description="Pro residues" evidence="3">
    <location>
        <begin position="247"/>
        <end position="257"/>
    </location>
</feature>
<dbReference type="AlphaFoldDB" id="A0A7S3UGV4"/>
<feature type="domain" description="RRM" evidence="4">
    <location>
        <begin position="287"/>
        <end position="363"/>
    </location>
</feature>
<feature type="domain" description="NTF2" evidence="5">
    <location>
        <begin position="23"/>
        <end position="140"/>
    </location>
</feature>
<feature type="compositionally biased region" description="Gly residues" evidence="3">
    <location>
        <begin position="381"/>
        <end position="397"/>
    </location>
</feature>
<dbReference type="EMBL" id="HBIS01006919">
    <property type="protein sequence ID" value="CAE0612381.1"/>
    <property type="molecule type" value="Transcribed_RNA"/>
</dbReference>
<dbReference type="GO" id="GO:0005829">
    <property type="term" value="C:cytosol"/>
    <property type="evidence" value="ECO:0007669"/>
    <property type="project" value="TreeGrafter"/>
</dbReference>
<accession>A0A7S3UGV4</accession>
<dbReference type="SMART" id="SM00360">
    <property type="entry name" value="RRM"/>
    <property type="match status" value="1"/>
</dbReference>
<dbReference type="PANTHER" id="PTHR10693:SF20">
    <property type="entry name" value="AT27578P"/>
    <property type="match status" value="1"/>
</dbReference>
<evidence type="ECO:0000256" key="1">
    <source>
        <dbReference type="ARBA" id="ARBA00022884"/>
    </source>
</evidence>
<evidence type="ECO:0000313" key="6">
    <source>
        <dbReference type="EMBL" id="CAE0612381.1"/>
    </source>
</evidence>
<feature type="region of interest" description="Disordered" evidence="3">
    <location>
        <begin position="367"/>
        <end position="419"/>
    </location>
</feature>
<dbReference type="Pfam" id="PF00076">
    <property type="entry name" value="RRM_1"/>
    <property type="match status" value="1"/>
</dbReference>
<evidence type="ECO:0000259" key="5">
    <source>
        <dbReference type="PROSITE" id="PS50177"/>
    </source>
</evidence>
<dbReference type="PANTHER" id="PTHR10693">
    <property type="entry name" value="RAS GTPASE-ACTIVATING PROTEIN-BINDING PROTEIN"/>
    <property type="match status" value="1"/>
</dbReference>
<dbReference type="CDD" id="cd00780">
    <property type="entry name" value="NTF2"/>
    <property type="match status" value="1"/>
</dbReference>
<reference evidence="6" key="1">
    <citation type="submission" date="2021-01" db="EMBL/GenBank/DDBJ databases">
        <authorList>
            <person name="Corre E."/>
            <person name="Pelletier E."/>
            <person name="Niang G."/>
            <person name="Scheremetjew M."/>
            <person name="Finn R."/>
            <person name="Kale V."/>
            <person name="Holt S."/>
            <person name="Cochrane G."/>
            <person name="Meng A."/>
            <person name="Brown T."/>
            <person name="Cohen L."/>
        </authorList>
    </citation>
    <scope>NUCLEOTIDE SEQUENCE</scope>
    <source>
        <strain evidence="6">CCMP1897</strain>
    </source>
</reference>
<dbReference type="SUPFAM" id="SSF54928">
    <property type="entry name" value="RNA-binding domain, RBD"/>
    <property type="match status" value="1"/>
</dbReference>
<dbReference type="InterPro" id="IPR035979">
    <property type="entry name" value="RBD_domain_sf"/>
</dbReference>
<sequence length="419" mass="44394">MAGTMQMAAEAAPAHAAAPAHVVGYSFVCQYYTVLHNSAQFLYQFYNEQSSLTVAEADSTNAAVVQGQQAIHQKVIELGYVDAKVEIMSVDSQYSLGGGVLVIVTGMITRKGSERRAFAQSFFLAVQEKGYFVLNDIIRFLPEHVELKSEEPTKDISNGETEGIQEPEPIAPLQAEEEAAPQVAAEQEEILAATTEEVPATEDLPSETKEDENAPKTYASILQRMKAAAAAAAAKEAPVAKKQEKPAPAPTPTPVPTQTPVVPTESSTMETPTIPPQTPGLEKAPVLSIFVRNIPPTMDESDIERAFSAYGKIRNGRRGISLKVQKGSSYAFVDFETPEMVQAAVAANTELGGRTLQVEEKKPVIFKKNGAGPTAGRGRHGSVGGGRGGRGGRGTAGRGSNNNGHAANKVAPAPAATRV</sequence>
<dbReference type="PROSITE" id="PS50102">
    <property type="entry name" value="RRM"/>
    <property type="match status" value="1"/>
</dbReference>
<feature type="region of interest" description="Disordered" evidence="3">
    <location>
        <begin position="236"/>
        <end position="281"/>
    </location>
</feature>
<evidence type="ECO:0000256" key="3">
    <source>
        <dbReference type="SAM" id="MobiDB-lite"/>
    </source>
</evidence>
<dbReference type="FunFam" id="3.10.450.50:FF:000003">
    <property type="entry name" value="Nuclear transport factor 2 family protein"/>
    <property type="match status" value="1"/>
</dbReference>
<dbReference type="InterPro" id="IPR002075">
    <property type="entry name" value="NTF2_dom"/>
</dbReference>
<keyword evidence="1 2" id="KW-0694">RNA-binding</keyword>